<keyword evidence="5 10" id="KW-0812">Transmembrane</keyword>
<keyword evidence="9 10" id="KW-0472">Membrane</keyword>
<evidence type="ECO:0000313" key="12">
    <source>
        <dbReference type="EMBL" id="KAJ1108065.1"/>
    </source>
</evidence>
<dbReference type="Pfam" id="PF14828">
    <property type="entry name" value="Amnionless"/>
    <property type="match status" value="1"/>
</dbReference>
<feature type="signal peptide" evidence="11">
    <location>
        <begin position="1"/>
        <end position="18"/>
    </location>
</feature>
<comment type="caution">
    <text evidence="12">The sequence shown here is derived from an EMBL/GenBank/DDBJ whole genome shotgun (WGS) entry which is preliminary data.</text>
</comment>
<name>A0AAV7N5V7_PLEWA</name>
<dbReference type="AlphaFoldDB" id="A0AAV7N5V7"/>
<feature type="transmembrane region" description="Helical" evidence="10">
    <location>
        <begin position="378"/>
        <end position="401"/>
    </location>
</feature>
<feature type="chain" id="PRO_5043641971" description="Protein amnionless" evidence="11">
    <location>
        <begin position="19"/>
        <end position="483"/>
    </location>
</feature>
<reference evidence="12" key="1">
    <citation type="journal article" date="2022" name="bioRxiv">
        <title>Sequencing and chromosome-scale assembly of the giantPleurodeles waltlgenome.</title>
        <authorList>
            <person name="Brown T."/>
            <person name="Elewa A."/>
            <person name="Iarovenko S."/>
            <person name="Subramanian E."/>
            <person name="Araus A.J."/>
            <person name="Petzold A."/>
            <person name="Susuki M."/>
            <person name="Suzuki K.-i.T."/>
            <person name="Hayashi T."/>
            <person name="Toyoda A."/>
            <person name="Oliveira C."/>
            <person name="Osipova E."/>
            <person name="Leigh N.D."/>
            <person name="Simon A."/>
            <person name="Yun M.H."/>
        </authorList>
    </citation>
    <scope>NUCLEOTIDE SEQUENCE</scope>
    <source>
        <strain evidence="12">20211129_DDA</strain>
        <tissue evidence="12">Liver</tissue>
    </source>
</reference>
<dbReference type="GO" id="GO:0006898">
    <property type="term" value="P:receptor-mediated endocytosis"/>
    <property type="evidence" value="ECO:0007669"/>
    <property type="project" value="TreeGrafter"/>
</dbReference>
<evidence type="ECO:0000256" key="3">
    <source>
        <dbReference type="ARBA" id="ARBA00022448"/>
    </source>
</evidence>
<accession>A0AAV7N5V7</accession>
<comment type="subcellular location">
    <subcellularLocation>
        <location evidence="1">Cell membrane</location>
        <topology evidence="1">Single-pass type I membrane protein</topology>
    </subcellularLocation>
</comment>
<organism evidence="12 13">
    <name type="scientific">Pleurodeles waltl</name>
    <name type="common">Iberian ribbed newt</name>
    <dbReference type="NCBI Taxonomy" id="8319"/>
    <lineage>
        <taxon>Eukaryota</taxon>
        <taxon>Metazoa</taxon>
        <taxon>Chordata</taxon>
        <taxon>Craniata</taxon>
        <taxon>Vertebrata</taxon>
        <taxon>Euteleostomi</taxon>
        <taxon>Amphibia</taxon>
        <taxon>Batrachia</taxon>
        <taxon>Caudata</taxon>
        <taxon>Salamandroidea</taxon>
        <taxon>Salamandridae</taxon>
        <taxon>Pleurodelinae</taxon>
        <taxon>Pleurodeles</taxon>
    </lineage>
</organism>
<dbReference type="GO" id="GO:0030139">
    <property type="term" value="C:endocytic vesicle"/>
    <property type="evidence" value="ECO:0007669"/>
    <property type="project" value="TreeGrafter"/>
</dbReference>
<sequence length="483" mass="53873">MGSARLLLLLQLLNVSAAIYKQWIPNTNFENVLNWHGNRIPCAQDAVYFERNKNVSVFVQSTHSLKSMHIPWNGEFILAPGAGFAVGTDMQNTECEQGSDITFKEAESYSWMDPDLWHAGLSRDDLENEKHLFSVDEERVPCQYDDVIFQPETSFRVNINSAEGTIAVKSISILDKRFDRHEDFAAYLETNTAKMQFHGLGAIKVTNSRCADKTGCVCGNTAEILNICSTLKQHTENQCPGVVCKDPLKPNGHCCEICGATLSLDYSPNFDIEAYRNRLLHGFLNLAKYAGTRMALSKVYRPQTFLRIFPRQGVPEIQIVLIDDKNGSDTGSVAQLLANDIMADVTDNGPSFGILKATMQSATGSNFNNHGGNRAASWSIAVSVIAVLILILLTSVLVLLYRKHNLRFQTWSWPTFWKTDSDLEHISNRTDKGFDNPIFDMETPATQDPQGLYSGEEALKGIQLTESGMFFVNPLYDENDSTA</sequence>
<protein>
    <recommendedName>
        <fullName evidence="2">Protein amnionless</fullName>
    </recommendedName>
</protein>
<keyword evidence="7" id="KW-0653">Protein transport</keyword>
<keyword evidence="4" id="KW-1003">Cell membrane</keyword>
<dbReference type="PANTHER" id="PTHR14995">
    <property type="entry name" value="AMNIONLESS"/>
    <property type="match status" value="1"/>
</dbReference>
<evidence type="ECO:0000256" key="4">
    <source>
        <dbReference type="ARBA" id="ARBA00022475"/>
    </source>
</evidence>
<keyword evidence="3" id="KW-0813">Transport</keyword>
<dbReference type="Proteomes" id="UP001066276">
    <property type="component" value="Chromosome 9"/>
</dbReference>
<evidence type="ECO:0000256" key="2">
    <source>
        <dbReference type="ARBA" id="ARBA00021200"/>
    </source>
</evidence>
<keyword evidence="13" id="KW-1185">Reference proteome</keyword>
<evidence type="ECO:0000256" key="7">
    <source>
        <dbReference type="ARBA" id="ARBA00022927"/>
    </source>
</evidence>
<evidence type="ECO:0000256" key="8">
    <source>
        <dbReference type="ARBA" id="ARBA00022989"/>
    </source>
</evidence>
<proteinExistence type="predicted"/>
<gene>
    <name evidence="12" type="ORF">NDU88_005449</name>
</gene>
<evidence type="ECO:0000256" key="11">
    <source>
        <dbReference type="SAM" id="SignalP"/>
    </source>
</evidence>
<keyword evidence="8 10" id="KW-1133">Transmembrane helix</keyword>
<dbReference type="EMBL" id="JANPWB010000013">
    <property type="protein sequence ID" value="KAJ1108065.1"/>
    <property type="molecule type" value="Genomic_DNA"/>
</dbReference>
<evidence type="ECO:0000256" key="1">
    <source>
        <dbReference type="ARBA" id="ARBA00004251"/>
    </source>
</evidence>
<dbReference type="GO" id="GO:0015031">
    <property type="term" value="P:protein transport"/>
    <property type="evidence" value="ECO:0007669"/>
    <property type="project" value="UniProtKB-KW"/>
</dbReference>
<dbReference type="PANTHER" id="PTHR14995:SF2">
    <property type="entry name" value="PROTEIN AMNIONLESS"/>
    <property type="match status" value="1"/>
</dbReference>
<keyword evidence="6 11" id="KW-0732">Signal</keyword>
<evidence type="ECO:0000256" key="10">
    <source>
        <dbReference type="SAM" id="Phobius"/>
    </source>
</evidence>
<dbReference type="GO" id="GO:0016324">
    <property type="term" value="C:apical plasma membrane"/>
    <property type="evidence" value="ECO:0007669"/>
    <property type="project" value="TreeGrafter"/>
</dbReference>
<evidence type="ECO:0000256" key="5">
    <source>
        <dbReference type="ARBA" id="ARBA00022692"/>
    </source>
</evidence>
<evidence type="ECO:0000256" key="9">
    <source>
        <dbReference type="ARBA" id="ARBA00023136"/>
    </source>
</evidence>
<dbReference type="InterPro" id="IPR026112">
    <property type="entry name" value="AMN"/>
</dbReference>
<evidence type="ECO:0000313" key="13">
    <source>
        <dbReference type="Proteomes" id="UP001066276"/>
    </source>
</evidence>
<evidence type="ECO:0000256" key="6">
    <source>
        <dbReference type="ARBA" id="ARBA00022729"/>
    </source>
</evidence>